<organism evidence="2 3">
    <name type="scientific">Nonomuraea deserti</name>
    <dbReference type="NCBI Taxonomy" id="1848322"/>
    <lineage>
        <taxon>Bacteria</taxon>
        <taxon>Bacillati</taxon>
        <taxon>Actinomycetota</taxon>
        <taxon>Actinomycetes</taxon>
        <taxon>Streptosporangiales</taxon>
        <taxon>Streptosporangiaceae</taxon>
        <taxon>Nonomuraea</taxon>
    </lineage>
</organism>
<keyword evidence="1" id="KW-0472">Membrane</keyword>
<dbReference type="EMBL" id="SMKO01000294">
    <property type="protein sequence ID" value="TDC86422.1"/>
    <property type="molecule type" value="Genomic_DNA"/>
</dbReference>
<comment type="caution">
    <text evidence="2">The sequence shown here is derived from an EMBL/GenBank/DDBJ whole genome shotgun (WGS) entry which is preliminary data.</text>
</comment>
<sequence length="141" mass="14727">MKILARPHQLPPRLAAAAIILNSGLSKSGAGEDTAASLHGMASGTYPFLRGMRPATFTRLLSKTEITIGVALLVPLVPSLLAGAALTGFAAGLLGLYFKTPGLRQEGSLRPSEQGIALAKDVWLLGIGLGLVAEEMRDCHR</sequence>
<protein>
    <recommendedName>
        <fullName evidence="4">DoxX family membrane protein</fullName>
    </recommendedName>
</protein>
<dbReference type="RefSeq" id="WP_132606473.1">
    <property type="nucleotide sequence ID" value="NZ_SMKO01000294.1"/>
</dbReference>
<keyword evidence="1" id="KW-1133">Transmembrane helix</keyword>
<evidence type="ECO:0000313" key="2">
    <source>
        <dbReference type="EMBL" id="TDC86422.1"/>
    </source>
</evidence>
<name>A0A4R4UD49_9ACTN</name>
<accession>A0A4R4UD49</accession>
<evidence type="ECO:0000256" key="1">
    <source>
        <dbReference type="SAM" id="Phobius"/>
    </source>
</evidence>
<reference evidence="2 3" key="1">
    <citation type="submission" date="2019-03" db="EMBL/GenBank/DDBJ databases">
        <title>Draft genome sequences of novel Actinobacteria.</title>
        <authorList>
            <person name="Sahin N."/>
            <person name="Ay H."/>
            <person name="Saygin H."/>
        </authorList>
    </citation>
    <scope>NUCLEOTIDE SEQUENCE [LARGE SCALE GENOMIC DNA]</scope>
    <source>
        <strain evidence="2 3">KC310</strain>
    </source>
</reference>
<evidence type="ECO:0008006" key="4">
    <source>
        <dbReference type="Google" id="ProtNLM"/>
    </source>
</evidence>
<feature type="transmembrane region" description="Helical" evidence="1">
    <location>
        <begin position="66"/>
        <end position="98"/>
    </location>
</feature>
<keyword evidence="3" id="KW-1185">Reference proteome</keyword>
<proteinExistence type="predicted"/>
<keyword evidence="1" id="KW-0812">Transmembrane</keyword>
<gene>
    <name evidence="2" type="ORF">E1292_47980</name>
</gene>
<dbReference type="Proteomes" id="UP000295258">
    <property type="component" value="Unassembled WGS sequence"/>
</dbReference>
<dbReference type="AlphaFoldDB" id="A0A4R4UD49"/>
<evidence type="ECO:0000313" key="3">
    <source>
        <dbReference type="Proteomes" id="UP000295258"/>
    </source>
</evidence>